<dbReference type="InterPro" id="IPR023213">
    <property type="entry name" value="CAT-like_dom_sf"/>
</dbReference>
<gene>
    <name evidence="2" type="ORF">AMTR_s00035p00218050</name>
</gene>
<reference evidence="3" key="1">
    <citation type="journal article" date="2013" name="Science">
        <title>The Amborella genome and the evolution of flowering plants.</title>
        <authorList>
            <consortium name="Amborella Genome Project"/>
        </authorList>
    </citation>
    <scope>NUCLEOTIDE SEQUENCE [LARGE SCALE GENOMIC DNA]</scope>
</reference>
<dbReference type="GO" id="GO:0016740">
    <property type="term" value="F:transferase activity"/>
    <property type="evidence" value="ECO:0007669"/>
    <property type="project" value="UniProtKB-KW"/>
</dbReference>
<protein>
    <submittedName>
        <fullName evidence="2">Uncharacterized protein</fullName>
    </submittedName>
</protein>
<organism evidence="2 3">
    <name type="scientific">Amborella trichopoda</name>
    <dbReference type="NCBI Taxonomy" id="13333"/>
    <lineage>
        <taxon>Eukaryota</taxon>
        <taxon>Viridiplantae</taxon>
        <taxon>Streptophyta</taxon>
        <taxon>Embryophyta</taxon>
        <taxon>Tracheophyta</taxon>
        <taxon>Spermatophyta</taxon>
        <taxon>Magnoliopsida</taxon>
        <taxon>Amborellales</taxon>
        <taxon>Amborellaceae</taxon>
        <taxon>Amborella</taxon>
    </lineage>
</organism>
<proteinExistence type="predicted"/>
<dbReference type="Gene3D" id="3.30.559.10">
    <property type="entry name" value="Chloramphenicol acetyltransferase-like domain"/>
    <property type="match status" value="1"/>
</dbReference>
<dbReference type="PANTHER" id="PTHR31896:SF12">
    <property type="entry name" value="HXXXD-TYPE ACYL-TRANSFERASE FAMILY PROTEIN"/>
    <property type="match status" value="1"/>
</dbReference>
<accession>W1PVF9</accession>
<dbReference type="EMBL" id="KI392639">
    <property type="protein sequence ID" value="ERN12078.1"/>
    <property type="molecule type" value="Genomic_DNA"/>
</dbReference>
<keyword evidence="1" id="KW-0808">Transferase</keyword>
<dbReference type="OMA" id="GSITIYC"/>
<evidence type="ECO:0000313" key="2">
    <source>
        <dbReference type="EMBL" id="ERN12078.1"/>
    </source>
</evidence>
<dbReference type="InterPro" id="IPR051283">
    <property type="entry name" value="Sec_Metabolite_Acyltrans"/>
</dbReference>
<evidence type="ECO:0000313" key="3">
    <source>
        <dbReference type="Proteomes" id="UP000017836"/>
    </source>
</evidence>
<dbReference type="PANTHER" id="PTHR31896">
    <property type="entry name" value="FAMILY REGULATORY PROTEIN, PUTATIVE (AFU_ORTHOLOGUE AFUA_3G14730)-RELATED"/>
    <property type="match status" value="1"/>
</dbReference>
<sequence>MECLSHYFLLTECLALHFDGSITIYCNDASVEFLHATATHVDLDDILGSPYVPLVVRSLFVHSGAMSHEGRYLPLLAVQICSFISYFIPGSLQLVWRHFFIDYI</sequence>
<name>W1PVF9_AMBTC</name>
<dbReference type="Proteomes" id="UP000017836">
    <property type="component" value="Unassembled WGS sequence"/>
</dbReference>
<dbReference type="Gramene" id="ERN12078">
    <property type="protein sequence ID" value="ERN12078"/>
    <property type="gene ID" value="AMTR_s00035p00218050"/>
</dbReference>
<dbReference type="HOGENOM" id="CLU_2253719_0_0_1"/>
<dbReference type="AlphaFoldDB" id="W1PVF9"/>
<keyword evidence="3" id="KW-1185">Reference proteome</keyword>
<evidence type="ECO:0000256" key="1">
    <source>
        <dbReference type="ARBA" id="ARBA00022679"/>
    </source>
</evidence>
<dbReference type="Pfam" id="PF02458">
    <property type="entry name" value="Transferase"/>
    <property type="match status" value="1"/>
</dbReference>